<keyword evidence="4" id="KW-0808">Transferase</keyword>
<dbReference type="Gene3D" id="1.25.40.10">
    <property type="entry name" value="Tetratricopeptide repeat domain"/>
    <property type="match status" value="1"/>
</dbReference>
<feature type="chain" id="PRO_5022941109" description="histidine kinase" evidence="12">
    <location>
        <begin position="19"/>
        <end position="625"/>
    </location>
</feature>
<feature type="repeat" description="TPR" evidence="9">
    <location>
        <begin position="184"/>
        <end position="217"/>
    </location>
</feature>
<dbReference type="SUPFAM" id="SSF55874">
    <property type="entry name" value="ATPase domain of HSP90 chaperone/DNA topoisomerase II/histidine kinase"/>
    <property type="match status" value="1"/>
</dbReference>
<keyword evidence="10" id="KW-0175">Coiled coil</keyword>
<evidence type="ECO:0000256" key="3">
    <source>
        <dbReference type="ARBA" id="ARBA00022553"/>
    </source>
</evidence>
<dbReference type="InterPro" id="IPR011712">
    <property type="entry name" value="Sig_transdc_His_kin_sub3_dim/P"/>
</dbReference>
<proteinExistence type="predicted"/>
<keyword evidence="12" id="KW-0732">Signal</keyword>
<dbReference type="SMART" id="SM00387">
    <property type="entry name" value="HATPase_c"/>
    <property type="match status" value="1"/>
</dbReference>
<keyword evidence="5" id="KW-0547">Nucleotide-binding</keyword>
<dbReference type="RefSeq" id="WP_133608050.1">
    <property type="nucleotide sequence ID" value="NZ_SNZC01000002.1"/>
</dbReference>
<dbReference type="GO" id="GO:0000155">
    <property type="term" value="F:phosphorelay sensor kinase activity"/>
    <property type="evidence" value="ECO:0007669"/>
    <property type="project" value="InterPro"/>
</dbReference>
<name>A0A562KA67_9FLAO</name>
<dbReference type="PANTHER" id="PTHR24421">
    <property type="entry name" value="NITRATE/NITRITE SENSOR PROTEIN NARX-RELATED"/>
    <property type="match status" value="1"/>
</dbReference>
<keyword evidence="8" id="KW-0902">Two-component regulatory system</keyword>
<dbReference type="InterPro" id="IPR050482">
    <property type="entry name" value="Sensor_HK_TwoCompSys"/>
</dbReference>
<evidence type="ECO:0000259" key="13">
    <source>
        <dbReference type="PROSITE" id="PS50109"/>
    </source>
</evidence>
<dbReference type="GO" id="GO:0005524">
    <property type="term" value="F:ATP binding"/>
    <property type="evidence" value="ECO:0007669"/>
    <property type="project" value="UniProtKB-KW"/>
</dbReference>
<keyword evidence="11" id="KW-1133">Transmembrane helix</keyword>
<dbReference type="CDD" id="cd16917">
    <property type="entry name" value="HATPase_UhpB-NarQ-NarX-like"/>
    <property type="match status" value="1"/>
</dbReference>
<accession>A0A562KA67</accession>
<keyword evidence="15" id="KW-1185">Reference proteome</keyword>
<keyword evidence="6 14" id="KW-0418">Kinase</keyword>
<evidence type="ECO:0000256" key="7">
    <source>
        <dbReference type="ARBA" id="ARBA00022840"/>
    </source>
</evidence>
<evidence type="ECO:0000256" key="2">
    <source>
        <dbReference type="ARBA" id="ARBA00012438"/>
    </source>
</evidence>
<dbReference type="InterPro" id="IPR011990">
    <property type="entry name" value="TPR-like_helical_dom_sf"/>
</dbReference>
<dbReference type="PROSITE" id="PS50109">
    <property type="entry name" value="HIS_KIN"/>
    <property type="match status" value="1"/>
</dbReference>
<reference evidence="14 15" key="1">
    <citation type="journal article" date="2015" name="Stand. Genomic Sci.">
        <title>Genomic Encyclopedia of Bacterial and Archaeal Type Strains, Phase III: the genomes of soil and plant-associated and newly described type strains.</title>
        <authorList>
            <person name="Whitman W.B."/>
            <person name="Woyke T."/>
            <person name="Klenk H.P."/>
            <person name="Zhou Y."/>
            <person name="Lilburn T.G."/>
            <person name="Beck B.J."/>
            <person name="De Vos P."/>
            <person name="Vandamme P."/>
            <person name="Eisen J.A."/>
            <person name="Garrity G."/>
            <person name="Hugenholtz P."/>
            <person name="Kyrpides N.C."/>
        </authorList>
    </citation>
    <scope>NUCLEOTIDE SEQUENCE [LARGE SCALE GENOMIC DNA]</scope>
    <source>
        <strain evidence="14 15">CGMCC 1.6844</strain>
    </source>
</reference>
<comment type="caution">
    <text evidence="14">The sequence shown here is derived from an EMBL/GenBank/DDBJ whole genome shotgun (WGS) entry which is preliminary data.</text>
</comment>
<dbReference type="Gene3D" id="3.30.565.10">
    <property type="entry name" value="Histidine kinase-like ATPase, C-terminal domain"/>
    <property type="match status" value="1"/>
</dbReference>
<evidence type="ECO:0000313" key="15">
    <source>
        <dbReference type="Proteomes" id="UP000315312"/>
    </source>
</evidence>
<feature type="transmembrane region" description="Helical" evidence="11">
    <location>
        <begin position="377"/>
        <end position="395"/>
    </location>
</feature>
<evidence type="ECO:0000256" key="9">
    <source>
        <dbReference type="PROSITE-ProRule" id="PRU00339"/>
    </source>
</evidence>
<keyword evidence="11" id="KW-0812">Transmembrane</keyword>
<evidence type="ECO:0000256" key="10">
    <source>
        <dbReference type="SAM" id="Coils"/>
    </source>
</evidence>
<dbReference type="EMBL" id="VLKM01000014">
    <property type="protein sequence ID" value="TWH92123.1"/>
    <property type="molecule type" value="Genomic_DNA"/>
</dbReference>
<dbReference type="AlphaFoldDB" id="A0A562KA67"/>
<evidence type="ECO:0000256" key="12">
    <source>
        <dbReference type="SAM" id="SignalP"/>
    </source>
</evidence>
<evidence type="ECO:0000256" key="1">
    <source>
        <dbReference type="ARBA" id="ARBA00000085"/>
    </source>
</evidence>
<dbReference type="InterPro" id="IPR036890">
    <property type="entry name" value="HATPase_C_sf"/>
</dbReference>
<evidence type="ECO:0000256" key="4">
    <source>
        <dbReference type="ARBA" id="ARBA00022679"/>
    </source>
</evidence>
<dbReference type="PROSITE" id="PS50005">
    <property type="entry name" value="TPR"/>
    <property type="match status" value="2"/>
</dbReference>
<sequence>MNKCLVVILALCFHFANAQKEPNATYQFLKKIDDINYLNDSKNKSSIDSLQLIIDNSSNDTIKGYFYRIQAKFLISQLEHDVALKSLDKSIAFYKNANNSLGIIKSMMNKGGVLYQKGETKKATQEYVNALAIAEKKGYKNEIAALYKNIGLVYYSQGKTKEALAYNNKALDIFNQLKSKKDIAATYVNIGNCYFDDYQPQNALLNYNKALKLSKETNDNQTIAKLYNNIGSVYINDLQDTIKGIDYLLDALAIKKQMNNQNDLIIQYNNIAAVYLDIRKYDLALSYNDKAFELASKSGNLEELINVYDTYALINSAKKDFKKAYDYHKLYSKTKDSLLNIDNLKAVEEINTKYQTAEKEKQLLQKEAEAKKKTTTIIILSLLAFFIAIVGFLIYRQQRLKNVQQKQEFELQSAITQIENQNKLHEQRLAISRDLHDNIGAQLTFIISSVENLKFGFPTMENSIKNHLTKISDFTKTTIVELRDTIWAMNANEFTFDDLSSRIYNFIEKAQSAKENTAFKFLVDDSLKNSKFSSLEGVNLYRTIQEAVNNAIKYADATEVSVQVQPNENGIVIDISDNGKGFDLETIDFGNGIVNMQKRIEEIGGIFKIQSELTKGTQITISLNK</sequence>
<evidence type="ECO:0000256" key="8">
    <source>
        <dbReference type="ARBA" id="ARBA00023012"/>
    </source>
</evidence>
<comment type="catalytic activity">
    <reaction evidence="1">
        <text>ATP + protein L-histidine = ADP + protein N-phospho-L-histidine.</text>
        <dbReference type="EC" id="2.7.13.3"/>
    </reaction>
</comment>
<dbReference type="SMART" id="SM00028">
    <property type="entry name" value="TPR"/>
    <property type="match status" value="5"/>
</dbReference>
<dbReference type="Pfam" id="PF13424">
    <property type="entry name" value="TPR_12"/>
    <property type="match status" value="1"/>
</dbReference>
<keyword evidence="9" id="KW-0802">TPR repeat</keyword>
<dbReference type="InterPro" id="IPR003594">
    <property type="entry name" value="HATPase_dom"/>
</dbReference>
<keyword evidence="11" id="KW-0472">Membrane</keyword>
<dbReference type="GO" id="GO:0046983">
    <property type="term" value="F:protein dimerization activity"/>
    <property type="evidence" value="ECO:0007669"/>
    <property type="project" value="InterPro"/>
</dbReference>
<dbReference type="EC" id="2.7.13.3" evidence="2"/>
<dbReference type="Gene3D" id="1.20.5.1930">
    <property type="match status" value="1"/>
</dbReference>
<evidence type="ECO:0000256" key="5">
    <source>
        <dbReference type="ARBA" id="ARBA00022741"/>
    </source>
</evidence>
<evidence type="ECO:0000256" key="11">
    <source>
        <dbReference type="SAM" id="Phobius"/>
    </source>
</evidence>
<organism evidence="14 15">
    <name type="scientific">Flavobacterium cheniae</name>
    <dbReference type="NCBI Taxonomy" id="295428"/>
    <lineage>
        <taxon>Bacteria</taxon>
        <taxon>Pseudomonadati</taxon>
        <taxon>Bacteroidota</taxon>
        <taxon>Flavobacteriia</taxon>
        <taxon>Flavobacteriales</taxon>
        <taxon>Flavobacteriaceae</taxon>
        <taxon>Flavobacterium</taxon>
    </lineage>
</organism>
<dbReference type="InterPro" id="IPR019734">
    <property type="entry name" value="TPR_rpt"/>
</dbReference>
<dbReference type="OrthoDB" id="9778366at2"/>
<dbReference type="PANTHER" id="PTHR24421:SF10">
    <property type="entry name" value="NITRATE_NITRITE SENSOR PROTEIN NARQ"/>
    <property type="match status" value="1"/>
</dbReference>
<dbReference type="Proteomes" id="UP000315312">
    <property type="component" value="Unassembled WGS sequence"/>
</dbReference>
<feature type="domain" description="Histidine kinase" evidence="13">
    <location>
        <begin position="540"/>
        <end position="625"/>
    </location>
</feature>
<feature type="signal peptide" evidence="12">
    <location>
        <begin position="1"/>
        <end position="18"/>
    </location>
</feature>
<keyword evidence="7" id="KW-0067">ATP-binding</keyword>
<evidence type="ECO:0000256" key="6">
    <source>
        <dbReference type="ARBA" id="ARBA00022777"/>
    </source>
</evidence>
<feature type="repeat" description="TPR" evidence="9">
    <location>
        <begin position="144"/>
        <end position="177"/>
    </location>
</feature>
<keyword evidence="3" id="KW-0597">Phosphoprotein</keyword>
<protein>
    <recommendedName>
        <fullName evidence="2">histidine kinase</fullName>
        <ecNumber evidence="2">2.7.13.3</ecNumber>
    </recommendedName>
</protein>
<evidence type="ECO:0000313" key="14">
    <source>
        <dbReference type="EMBL" id="TWH92123.1"/>
    </source>
</evidence>
<dbReference type="Pfam" id="PF07730">
    <property type="entry name" value="HisKA_3"/>
    <property type="match status" value="1"/>
</dbReference>
<feature type="coiled-coil region" evidence="10">
    <location>
        <begin position="347"/>
        <end position="374"/>
    </location>
</feature>
<gene>
    <name evidence="14" type="ORF">IP97_02485</name>
</gene>
<dbReference type="GO" id="GO:0016020">
    <property type="term" value="C:membrane"/>
    <property type="evidence" value="ECO:0007669"/>
    <property type="project" value="InterPro"/>
</dbReference>
<dbReference type="SUPFAM" id="SSF48452">
    <property type="entry name" value="TPR-like"/>
    <property type="match status" value="2"/>
</dbReference>
<dbReference type="InterPro" id="IPR005467">
    <property type="entry name" value="His_kinase_dom"/>
</dbReference>
<dbReference type="Pfam" id="PF02518">
    <property type="entry name" value="HATPase_c"/>
    <property type="match status" value="1"/>
</dbReference>